<dbReference type="Gene3D" id="2.130.10.10">
    <property type="entry name" value="YVTN repeat-like/Quinoprotein amine dehydrogenase"/>
    <property type="match status" value="1"/>
</dbReference>
<dbReference type="InterPro" id="IPR004155">
    <property type="entry name" value="PBS_lyase_HEAT"/>
</dbReference>
<dbReference type="Pfam" id="PF13646">
    <property type="entry name" value="HEAT_2"/>
    <property type="match status" value="3"/>
</dbReference>
<proteinExistence type="predicted"/>
<dbReference type="InterPro" id="IPR011989">
    <property type="entry name" value="ARM-like"/>
</dbReference>
<feature type="compositionally biased region" description="Low complexity" evidence="1">
    <location>
        <begin position="2251"/>
        <end position="2262"/>
    </location>
</feature>
<evidence type="ECO:0000313" key="2">
    <source>
        <dbReference type="EMBL" id="QJW99535.1"/>
    </source>
</evidence>
<dbReference type="Pfam" id="PF12765">
    <property type="entry name" value="Cohesin_HEAT"/>
    <property type="match status" value="1"/>
</dbReference>
<evidence type="ECO:0000256" key="1">
    <source>
        <dbReference type="SAM" id="MobiDB-lite"/>
    </source>
</evidence>
<organism evidence="2 3">
    <name type="scientific">Frigoriglobus tundricola</name>
    <dbReference type="NCBI Taxonomy" id="2774151"/>
    <lineage>
        <taxon>Bacteria</taxon>
        <taxon>Pseudomonadati</taxon>
        <taxon>Planctomycetota</taxon>
        <taxon>Planctomycetia</taxon>
        <taxon>Gemmatales</taxon>
        <taxon>Gemmataceae</taxon>
        <taxon>Frigoriglobus</taxon>
    </lineage>
</organism>
<feature type="compositionally biased region" description="Gly residues" evidence="1">
    <location>
        <begin position="2273"/>
        <end position="2283"/>
    </location>
</feature>
<dbReference type="KEGG" id="ftj:FTUN_7147"/>
<dbReference type="PANTHER" id="PTHR12697">
    <property type="entry name" value="PBS LYASE HEAT-LIKE PROTEIN"/>
    <property type="match status" value="1"/>
</dbReference>
<dbReference type="Proteomes" id="UP000503447">
    <property type="component" value="Chromosome"/>
</dbReference>
<dbReference type="SMART" id="SM00320">
    <property type="entry name" value="WD40"/>
    <property type="match status" value="5"/>
</dbReference>
<dbReference type="EMBL" id="CP053452">
    <property type="protein sequence ID" value="QJW99535.1"/>
    <property type="molecule type" value="Genomic_DNA"/>
</dbReference>
<feature type="compositionally biased region" description="Basic and acidic residues" evidence="1">
    <location>
        <begin position="1639"/>
        <end position="1651"/>
    </location>
</feature>
<accession>A0A6M5Z010</accession>
<dbReference type="InterPro" id="IPR015943">
    <property type="entry name" value="WD40/YVTN_repeat-like_dom_sf"/>
</dbReference>
<dbReference type="SUPFAM" id="SSF48371">
    <property type="entry name" value="ARM repeat"/>
    <property type="match status" value="3"/>
</dbReference>
<keyword evidence="3" id="KW-1185">Reference proteome</keyword>
<dbReference type="InterPro" id="IPR011047">
    <property type="entry name" value="Quinoprotein_ADH-like_sf"/>
</dbReference>
<dbReference type="SMART" id="SM00567">
    <property type="entry name" value="EZ_HEAT"/>
    <property type="match status" value="14"/>
</dbReference>
<dbReference type="SUPFAM" id="SSF50998">
    <property type="entry name" value="Quinoprotein alcohol dehydrogenase-like"/>
    <property type="match status" value="1"/>
</dbReference>
<gene>
    <name evidence="2" type="ORF">FTUN_7147</name>
</gene>
<feature type="region of interest" description="Disordered" evidence="1">
    <location>
        <begin position="693"/>
        <end position="722"/>
    </location>
</feature>
<feature type="region of interest" description="Disordered" evidence="1">
    <location>
        <begin position="109"/>
        <end position="149"/>
    </location>
</feature>
<protein>
    <submittedName>
        <fullName evidence="2">Uncharacterized protein</fullName>
    </submittedName>
</protein>
<sequence length="2283" mass="244942">MASAKWDPLRDRYRALLAFLRAYARVKDQIPDDGYDDTFETLDNMLYQFPDEMYGDLSDELAAIGAAEGEAVTATGPAAPLPTGSIPAAFRNFVALVELLDQQVMALHESDGGDDEDDEDGDEPEESGEKEAAAPEAPKTLGEAGPGKSQMYRGDIKAVVGVGGSLAFVTVHPEGAPTGLYWLDVDKLSLQHHDLKCGGTAIAADGSTVYVGGTDKCVHECGKKAPKKLAGPFAGEIVAIVPIAKKRLAVLHGKQIDVVSDKDGALLQTLELPDTGTCLSADKSGSWLAAGTVKGTVAVFDGQDKDEFELSEAAKLHDGAVTVVQFEPEELRFFSAGADNKLLTTFARGSLEPEDKGRTNTHEDVLTALVFVPGDRFVTGSRDCTLKNWPRPGAVKPSTLKDVVGHVVALGVVTVYNQPHVAVACDDNSIRLIKLEADGKFPDDPVTAKVTGAADWVRNELAQKYEPKRREKALKVLAEWNDAASIEILGEQINRDPDHQLRLLAAQLLAVSFNPRVGKILERAIGHNDAKVREIAFKGLFRPLKPDLGPIDLALKTGHADVGVLAVRALEPLAKADDQALTRLVDALDATTWDVRRAALAALETVYGTKVPTASLTALSSKYGDIRVAALTLTYERRLLDETAVQSAIRRRLEDADAGVRKVAFLLSVLSKGHLATVLRASDPELHRQLNEIEAGSSTDKKEKSEKAAPTVPPDAKSQLTPDDYDTLLQATASRALDTCLRGARGLAVLGDPRAFGLLLQLSREEEVNARVDVCRALAALDDERAVNRLRSLLFDKEASVRDAAYTALVKIFDKTPLSVAESGLTAADEDVRRRGLETLIQTIKKKKPTAAGEPGWDLLVRALNDGARGVRGEAFKSALNLKIAGGGANTLRFTLQSIHPDVRREALTEVTAQEKEEWAAPLLYEFFNDADAALRKEAIEYATKKNKDIAVLETALASRYPDARKLAVEGLIKKHSKAAQQVLLRAIDDPDRDVRLLAVTALVGDDAQAPLAKALESARADIRVRAAAALARHGDATAYPVLTALAAAPEPPLKERVGDWLEVADLALRGLGELGDPRALGTVVPLLDSPHAKLRKAAAHALIWVSKAETTDALRSALRHSDPEVKVRAALGLAYLGDATVAPFLRSDAAAQIVTPTEQFTATVALGAAAGVQGTVYLDSADEKLRDRALLATLLLELKDTDGQPEKCIECVSAKGARFRLTGAQALEAFADPASFRAFVIKEVNDRGDDAPWKVAPEVVDDLANLLAFAAPQLKAKTALLLRFFDNKEQAEWNAEWGVHAARFAHDIRAAADAAKRAGVPVASKLSAEQLRELAFGGYVGLVREQGASGGGQPIARVRQTALARIFAIASKDAVYSRSAQPVLAQAMGDPNQPVRTQAFEHLHALGMDKAQLGAEALEAGYTDLGVKGLELLTDGTSAKKGEAVLERVMLSRSDDLAIEAAKLLRDRQGKVPVAKKALDAVYEPMRLQAVEWLASAYETSPDAQLALRAAVESRYRKVREKAAFELAGKKDGAAYDALTKFLGEAHDAARQFAIINALVGLGDRRAADAFLDRIENDPAGTAQAAALLAACAGFRVPATADRLFLMLDRMKNLQDPIHAALLTVSGHDQSIGDPDDERPQDRQTWMKDQHPRHDAILARLIDRAFTIGETDAIVSTLLAPARWSLGQEVNTILATLCTSPNAELRDAAVQAYGWRFRKRAAPVEPLLKAVKHKNPLTQFLAAEGLARGGRAEGMQVLLSGIEYLEDHSHRVRAVQALGELGDARSVDKLLALASEDGSPLQEAATEAIGHLKKSPQADTVFRLLEKHAKGLSGTAQRALVGLRWFDTPSGWDLVRARVTAKGYGWMLNRIRATAAEQLGYNDDPTTRTLLVKTIRTSTDYELVMAAYASARRLWGKGSLEPNYNLLQNPQAHSYTGNVNEDGGALEPVVKSGDPLRIMEIFPNCTPPVQEQLESALLTRPDLPVKEAVASLAHADEGTVRLASRILGRVPNPDASVKTAVGGALTKWWATWQERRVKPGAAAALAKAGEVVESLLFTAGRAGVPTKVLADVAKSRPDDPFARGIRLEAVRCLVLGTVAPEVLDTLEVLVVGPDADVRVLAAELLARFDARRAAKMAEKLLSDRPSFNRVVTAGAVKAADVKSAAASPHVQPVALPLFVAEKDVLTLAAVARDRKAPEAARFGAVEGLGVMAAEPAEAVLVEIGTAKDDEKELRKAAWRALRRSKRARQRGAVNTLATLPKAPKKAKPAAGATGGSVQGDEQ</sequence>
<dbReference type="Pfam" id="PF00400">
    <property type="entry name" value="WD40"/>
    <property type="match status" value="1"/>
</dbReference>
<dbReference type="InterPro" id="IPR001680">
    <property type="entry name" value="WD40_rpt"/>
</dbReference>
<evidence type="ECO:0000313" key="3">
    <source>
        <dbReference type="Proteomes" id="UP000503447"/>
    </source>
</evidence>
<feature type="compositionally biased region" description="Acidic residues" evidence="1">
    <location>
        <begin position="112"/>
        <end position="126"/>
    </location>
</feature>
<dbReference type="InterPro" id="IPR026003">
    <property type="entry name" value="Cohesin_HEAT"/>
</dbReference>
<dbReference type="Gene3D" id="1.25.10.10">
    <property type="entry name" value="Leucine-rich Repeat Variant"/>
    <property type="match status" value="6"/>
</dbReference>
<dbReference type="PANTHER" id="PTHR12697:SF5">
    <property type="entry name" value="DEOXYHYPUSINE HYDROXYLASE"/>
    <property type="match status" value="1"/>
</dbReference>
<feature type="region of interest" description="Disordered" evidence="1">
    <location>
        <begin position="1630"/>
        <end position="1651"/>
    </location>
</feature>
<feature type="region of interest" description="Disordered" evidence="1">
    <location>
        <begin position="2246"/>
        <end position="2283"/>
    </location>
</feature>
<dbReference type="GO" id="GO:0016491">
    <property type="term" value="F:oxidoreductase activity"/>
    <property type="evidence" value="ECO:0007669"/>
    <property type="project" value="TreeGrafter"/>
</dbReference>
<name>A0A6M5Z010_9BACT</name>
<dbReference type="RefSeq" id="WP_171474487.1">
    <property type="nucleotide sequence ID" value="NZ_CP053452.2"/>
</dbReference>
<reference evidence="3" key="1">
    <citation type="submission" date="2020-05" db="EMBL/GenBank/DDBJ databases">
        <title>Frigoriglobus tundricola gen. nov., sp. nov., a psychrotolerant cellulolytic planctomycete of the family Gemmataceae with two divergent copies of 16S rRNA gene.</title>
        <authorList>
            <person name="Kulichevskaya I.S."/>
            <person name="Ivanova A.A."/>
            <person name="Naumoff D.G."/>
            <person name="Beletsky A.V."/>
            <person name="Rijpstra W.I.C."/>
            <person name="Sinninghe Damste J.S."/>
            <person name="Mardanov A.V."/>
            <person name="Ravin N.V."/>
            <person name="Dedysh S.N."/>
        </authorList>
    </citation>
    <scope>NUCLEOTIDE SEQUENCE [LARGE SCALE GENOMIC DNA]</scope>
    <source>
        <strain evidence="3">PL17</strain>
    </source>
</reference>
<dbReference type="InterPro" id="IPR016024">
    <property type="entry name" value="ARM-type_fold"/>
</dbReference>